<evidence type="ECO:0000256" key="3">
    <source>
        <dbReference type="ARBA" id="ARBA00022448"/>
    </source>
</evidence>
<comment type="caution">
    <text evidence="10">The sequence shown here is derived from an EMBL/GenBank/DDBJ whole genome shotgun (WGS) entry which is preliminary data.</text>
</comment>
<gene>
    <name evidence="10" type="ORF">ACFPJ6_09360</name>
</gene>
<dbReference type="InterPro" id="IPR003439">
    <property type="entry name" value="ABC_transporter-like_ATP-bd"/>
</dbReference>
<dbReference type="CDD" id="cd03257">
    <property type="entry name" value="ABC_NikE_OppD_transporters"/>
    <property type="match status" value="1"/>
</dbReference>
<dbReference type="Gene3D" id="3.40.50.300">
    <property type="entry name" value="P-loop containing nucleotide triphosphate hydrolases"/>
    <property type="match status" value="1"/>
</dbReference>
<keyword evidence="4" id="KW-1003">Cell membrane</keyword>
<evidence type="ECO:0000256" key="2">
    <source>
        <dbReference type="ARBA" id="ARBA00005417"/>
    </source>
</evidence>
<dbReference type="InterPro" id="IPR013563">
    <property type="entry name" value="Oligopep_ABC_C"/>
</dbReference>
<evidence type="ECO:0000256" key="5">
    <source>
        <dbReference type="ARBA" id="ARBA00022741"/>
    </source>
</evidence>
<dbReference type="InterPro" id="IPR027417">
    <property type="entry name" value="P-loop_NTPase"/>
</dbReference>
<dbReference type="PANTHER" id="PTHR43297">
    <property type="entry name" value="OLIGOPEPTIDE TRANSPORT ATP-BINDING PROTEIN APPD"/>
    <property type="match status" value="1"/>
</dbReference>
<dbReference type="Pfam" id="PF08352">
    <property type="entry name" value="oligo_HPY"/>
    <property type="match status" value="1"/>
</dbReference>
<organism evidence="10 11">
    <name type="scientific">Aquipuribacter nitratireducens</name>
    <dbReference type="NCBI Taxonomy" id="650104"/>
    <lineage>
        <taxon>Bacteria</taxon>
        <taxon>Bacillati</taxon>
        <taxon>Actinomycetota</taxon>
        <taxon>Actinomycetes</taxon>
        <taxon>Micrococcales</taxon>
        <taxon>Intrasporangiaceae</taxon>
        <taxon>Aquipuribacter</taxon>
    </lineage>
</organism>
<dbReference type="InterPro" id="IPR003593">
    <property type="entry name" value="AAA+_ATPase"/>
</dbReference>
<comment type="subcellular location">
    <subcellularLocation>
        <location evidence="1">Cell membrane</location>
        <topology evidence="1">Peripheral membrane protein</topology>
    </subcellularLocation>
</comment>
<keyword evidence="3" id="KW-0813">Transport</keyword>
<keyword evidence="6 10" id="KW-0067">ATP-binding</keyword>
<dbReference type="PANTHER" id="PTHR43297:SF2">
    <property type="entry name" value="DIPEPTIDE TRANSPORT ATP-BINDING PROTEIN DPPD"/>
    <property type="match status" value="1"/>
</dbReference>
<dbReference type="SUPFAM" id="SSF52540">
    <property type="entry name" value="P-loop containing nucleoside triphosphate hydrolases"/>
    <property type="match status" value="1"/>
</dbReference>
<keyword evidence="7" id="KW-0472">Membrane</keyword>
<evidence type="ECO:0000256" key="4">
    <source>
        <dbReference type="ARBA" id="ARBA00022475"/>
    </source>
</evidence>
<feature type="domain" description="ABC transporter" evidence="9">
    <location>
        <begin position="16"/>
        <end position="270"/>
    </location>
</feature>
<dbReference type="PROSITE" id="PS50893">
    <property type="entry name" value="ABC_TRANSPORTER_2"/>
    <property type="match status" value="1"/>
</dbReference>
<dbReference type="InterPro" id="IPR017871">
    <property type="entry name" value="ABC_transporter-like_CS"/>
</dbReference>
<dbReference type="Pfam" id="PF00005">
    <property type="entry name" value="ABC_tran"/>
    <property type="match status" value="1"/>
</dbReference>
<reference evidence="11" key="1">
    <citation type="journal article" date="2019" name="Int. J. Syst. Evol. Microbiol.">
        <title>The Global Catalogue of Microorganisms (GCM) 10K type strain sequencing project: providing services to taxonomists for standard genome sequencing and annotation.</title>
        <authorList>
            <consortium name="The Broad Institute Genomics Platform"/>
            <consortium name="The Broad Institute Genome Sequencing Center for Infectious Disease"/>
            <person name="Wu L."/>
            <person name="Ma J."/>
        </authorList>
    </citation>
    <scope>NUCLEOTIDE SEQUENCE [LARGE SCALE GENOMIC DNA]</scope>
    <source>
        <strain evidence="11">CCUG 43114</strain>
    </source>
</reference>
<dbReference type="RefSeq" id="WP_340270879.1">
    <property type="nucleotide sequence ID" value="NZ_JBBEOG010000008.1"/>
</dbReference>
<evidence type="ECO:0000313" key="10">
    <source>
        <dbReference type="EMBL" id="MFC5380998.1"/>
    </source>
</evidence>
<evidence type="ECO:0000313" key="11">
    <source>
        <dbReference type="Proteomes" id="UP001596122"/>
    </source>
</evidence>
<protein>
    <submittedName>
        <fullName evidence="10">ABC transporter ATP-binding protein</fullName>
    </submittedName>
</protein>
<evidence type="ECO:0000256" key="7">
    <source>
        <dbReference type="ARBA" id="ARBA00023136"/>
    </source>
</evidence>
<dbReference type="GO" id="GO:0005524">
    <property type="term" value="F:ATP binding"/>
    <property type="evidence" value="ECO:0007669"/>
    <property type="project" value="UniProtKB-KW"/>
</dbReference>
<comment type="similarity">
    <text evidence="2">Belongs to the ABC transporter superfamily.</text>
</comment>
<dbReference type="EMBL" id="JBHSLD010000007">
    <property type="protein sequence ID" value="MFC5380998.1"/>
    <property type="molecule type" value="Genomic_DNA"/>
</dbReference>
<proteinExistence type="inferred from homology"/>
<name>A0ABW0GM56_9MICO</name>
<evidence type="ECO:0000256" key="6">
    <source>
        <dbReference type="ARBA" id="ARBA00022840"/>
    </source>
</evidence>
<dbReference type="InterPro" id="IPR050388">
    <property type="entry name" value="ABC_Ni/Peptide_Import"/>
</dbReference>
<evidence type="ECO:0000259" key="9">
    <source>
        <dbReference type="PROSITE" id="PS50893"/>
    </source>
</evidence>
<dbReference type="Proteomes" id="UP001596122">
    <property type="component" value="Unassembled WGS sequence"/>
</dbReference>
<keyword evidence="5" id="KW-0547">Nucleotide-binding</keyword>
<keyword evidence="11" id="KW-1185">Reference proteome</keyword>
<dbReference type="PROSITE" id="PS00211">
    <property type="entry name" value="ABC_TRANSPORTER_1"/>
    <property type="match status" value="1"/>
</dbReference>
<feature type="region of interest" description="Disordered" evidence="8">
    <location>
        <begin position="329"/>
        <end position="350"/>
    </location>
</feature>
<sequence>MSAQPADAPRTSEHSLEIRDLHVTFPTSRGPATVVRGVDLHVSPRETLAVVGESGSGKSVSMLAVLGLLPSSATVTGSALYRGREVLGASDEELRRLRGPGLGMVFQDPMTSLNPVLTIRRQLLEGLVAHTDRRERRRQKQQLLQRARDLLDEVGIPDPDRALRSYPHQLSGGQRQRVMIAIALAHDPAVLVADEATTALDVTVQAQILRLVAALQEEHGTAVVWITHDLGVVAGIADRVAVMYAGQVVESGVTDAVFDAPTHPYTRGLLASLPDIDADGTGHDRAPLEAMRGLPPDPVDPPPGCAFAPRCPIADPACVEHPQRLREVGPHHEAATRCPVPEEVRRDRGD</sequence>
<dbReference type="NCBIfam" id="TIGR01727">
    <property type="entry name" value="oligo_HPY"/>
    <property type="match status" value="1"/>
</dbReference>
<evidence type="ECO:0000256" key="8">
    <source>
        <dbReference type="SAM" id="MobiDB-lite"/>
    </source>
</evidence>
<evidence type="ECO:0000256" key="1">
    <source>
        <dbReference type="ARBA" id="ARBA00004202"/>
    </source>
</evidence>
<accession>A0ABW0GM56</accession>
<dbReference type="SMART" id="SM00382">
    <property type="entry name" value="AAA"/>
    <property type="match status" value="1"/>
</dbReference>